<comment type="caution">
    <text evidence="2">The sequence shown here is derived from an EMBL/GenBank/DDBJ whole genome shotgun (WGS) entry which is preliminary data.</text>
</comment>
<dbReference type="Proteomes" id="UP001642482">
    <property type="component" value="Unassembled WGS sequence"/>
</dbReference>
<keyword evidence="3" id="KW-1185">Reference proteome</keyword>
<feature type="region of interest" description="Disordered" evidence="1">
    <location>
        <begin position="27"/>
        <end position="82"/>
    </location>
</feature>
<protein>
    <submittedName>
        <fullName evidence="2">Uncharacterized protein</fullName>
    </submittedName>
</protein>
<evidence type="ECO:0000256" key="1">
    <source>
        <dbReference type="SAM" id="MobiDB-lite"/>
    </source>
</evidence>
<sequence>MCLQISYTLTCEHVKTQMIFCADAIPVSSSSSSGKKDHKHKKESSSSGSSGSSKKKKHGTSSSSSSSSHHHRQPKMIPCDNLTQQSLPYPTPPSFACDPQTAATSLLAPKCPLPDCPFEVKGRCWNCCWCGKGWNESGRCSCIMIIEGNRVQCEHICCPECEAAER</sequence>
<name>A0ABP0CL46_9PEZI</name>
<dbReference type="EMBL" id="CAWUHD010000110">
    <property type="protein sequence ID" value="CAK7232322.1"/>
    <property type="molecule type" value="Genomic_DNA"/>
</dbReference>
<evidence type="ECO:0000313" key="2">
    <source>
        <dbReference type="EMBL" id="CAK7232322.1"/>
    </source>
</evidence>
<organism evidence="2 3">
    <name type="scientific">Sporothrix eucalyptigena</name>
    <dbReference type="NCBI Taxonomy" id="1812306"/>
    <lineage>
        <taxon>Eukaryota</taxon>
        <taxon>Fungi</taxon>
        <taxon>Dikarya</taxon>
        <taxon>Ascomycota</taxon>
        <taxon>Pezizomycotina</taxon>
        <taxon>Sordariomycetes</taxon>
        <taxon>Sordariomycetidae</taxon>
        <taxon>Ophiostomatales</taxon>
        <taxon>Ophiostomataceae</taxon>
        <taxon>Sporothrix</taxon>
    </lineage>
</organism>
<evidence type="ECO:0000313" key="3">
    <source>
        <dbReference type="Proteomes" id="UP001642482"/>
    </source>
</evidence>
<gene>
    <name evidence="2" type="ORF">SEUCBS140593_008223</name>
</gene>
<proteinExistence type="predicted"/>
<accession>A0ABP0CL46</accession>
<reference evidence="2 3" key="1">
    <citation type="submission" date="2024-01" db="EMBL/GenBank/DDBJ databases">
        <authorList>
            <person name="Allen C."/>
            <person name="Tagirdzhanova G."/>
        </authorList>
    </citation>
    <scope>NUCLEOTIDE SEQUENCE [LARGE SCALE GENOMIC DNA]</scope>
</reference>